<feature type="transmembrane region" description="Helical" evidence="9">
    <location>
        <begin position="106"/>
        <end position="123"/>
    </location>
</feature>
<dbReference type="GO" id="GO:0004190">
    <property type="term" value="F:aspartic-type endopeptidase activity"/>
    <property type="evidence" value="ECO:0007669"/>
    <property type="project" value="UniProtKB-EC"/>
</dbReference>
<evidence type="ECO:0000256" key="3">
    <source>
        <dbReference type="ARBA" id="ARBA00022670"/>
    </source>
</evidence>
<dbReference type="HAMAP" id="MF_00161">
    <property type="entry name" value="LspA"/>
    <property type="match status" value="1"/>
</dbReference>
<keyword evidence="5 9" id="KW-0064">Aspartyl protease</keyword>
<feature type="active site" evidence="9">
    <location>
        <position position="139"/>
    </location>
</feature>
<feature type="transmembrane region" description="Helical" evidence="9">
    <location>
        <begin position="150"/>
        <end position="175"/>
    </location>
</feature>
<feature type="transmembrane region" description="Helical" evidence="9">
    <location>
        <begin position="25"/>
        <end position="49"/>
    </location>
</feature>
<feature type="transmembrane region" description="Helical" evidence="9">
    <location>
        <begin position="72"/>
        <end position="99"/>
    </location>
</feature>
<keyword evidence="13" id="KW-1185">Reference proteome</keyword>
<comment type="catalytic activity">
    <reaction evidence="9 10">
        <text>Release of signal peptides from bacterial membrane prolipoproteins. Hydrolyzes -Xaa-Yaa-Zaa-|-(S,diacylglyceryl)Cys-, in which Xaa is hydrophobic (preferably Leu), and Yaa (Ala or Ser) and Zaa (Gly or Ala) have small, neutral side chains.</text>
        <dbReference type="EC" id="3.4.23.36"/>
    </reaction>
</comment>
<comment type="similarity">
    <text evidence="1 9 11">Belongs to the peptidase A8 family.</text>
</comment>
<dbReference type="PANTHER" id="PTHR33695">
    <property type="entry name" value="LIPOPROTEIN SIGNAL PEPTIDASE"/>
    <property type="match status" value="1"/>
</dbReference>
<evidence type="ECO:0000256" key="5">
    <source>
        <dbReference type="ARBA" id="ARBA00022750"/>
    </source>
</evidence>
<evidence type="ECO:0000256" key="7">
    <source>
        <dbReference type="ARBA" id="ARBA00022989"/>
    </source>
</evidence>
<accession>A0ABW2TTU8</accession>
<name>A0ABW2TTU8_9PSEU</name>
<keyword evidence="4 9" id="KW-0812">Transmembrane</keyword>
<comment type="function">
    <text evidence="9 10">This protein specifically catalyzes the removal of signal peptides from prolipoproteins.</text>
</comment>
<protein>
    <recommendedName>
        <fullName evidence="9">Lipoprotein signal peptidase</fullName>
        <ecNumber evidence="9">3.4.23.36</ecNumber>
    </recommendedName>
    <alternativeName>
        <fullName evidence="9">Prolipoprotein signal peptidase</fullName>
    </alternativeName>
    <alternativeName>
        <fullName evidence="9">Signal peptidase II</fullName>
        <shortName evidence="9">SPase II</shortName>
    </alternativeName>
</protein>
<evidence type="ECO:0000256" key="6">
    <source>
        <dbReference type="ARBA" id="ARBA00022801"/>
    </source>
</evidence>
<keyword evidence="3 9" id="KW-0645">Protease</keyword>
<evidence type="ECO:0000313" key="13">
    <source>
        <dbReference type="Proteomes" id="UP001596512"/>
    </source>
</evidence>
<evidence type="ECO:0000256" key="9">
    <source>
        <dbReference type="HAMAP-Rule" id="MF_00161"/>
    </source>
</evidence>
<evidence type="ECO:0000313" key="12">
    <source>
        <dbReference type="EMBL" id="MFC7616751.1"/>
    </source>
</evidence>
<dbReference type="NCBIfam" id="TIGR00077">
    <property type="entry name" value="lspA"/>
    <property type="match status" value="1"/>
</dbReference>
<dbReference type="PANTHER" id="PTHR33695:SF1">
    <property type="entry name" value="LIPOPROTEIN SIGNAL PEPTIDASE"/>
    <property type="match status" value="1"/>
</dbReference>
<dbReference type="Pfam" id="PF01252">
    <property type="entry name" value="Peptidase_A8"/>
    <property type="match status" value="1"/>
</dbReference>
<evidence type="ECO:0000256" key="2">
    <source>
        <dbReference type="ARBA" id="ARBA00022475"/>
    </source>
</evidence>
<evidence type="ECO:0000256" key="11">
    <source>
        <dbReference type="RuleBase" id="RU004181"/>
    </source>
</evidence>
<dbReference type="PRINTS" id="PR00781">
    <property type="entry name" value="LIPOSIGPTASE"/>
</dbReference>
<keyword evidence="8 9" id="KW-0472">Membrane</keyword>
<sequence length="185" mass="19620">MSSEHPTETSPPEPAAEPVLPWRGLWLIAAAVVVYALDVVTKVVAVATLEHREPVELLGGALYLQLVRNPGAAFSMATGMTWLFTLVAAGVVVAIVWVLPKLRSTGWALGLGLVLAGALGNLTDRLFRAPGVFEGHVVDMISVFAPNGEFFPVFNVADMGITCGGVLIVLLTLLGRDYDGKVTKK</sequence>
<keyword evidence="7 9" id="KW-1133">Transmembrane helix</keyword>
<comment type="subcellular location">
    <subcellularLocation>
        <location evidence="9">Cell membrane</location>
        <topology evidence="9">Multi-pass membrane protein</topology>
    </subcellularLocation>
</comment>
<evidence type="ECO:0000256" key="4">
    <source>
        <dbReference type="ARBA" id="ARBA00022692"/>
    </source>
</evidence>
<gene>
    <name evidence="9 12" type="primary">lspA</name>
    <name evidence="12" type="ORF">ACFQV2_28140</name>
</gene>
<proteinExistence type="inferred from homology"/>
<evidence type="ECO:0000256" key="1">
    <source>
        <dbReference type="ARBA" id="ARBA00006139"/>
    </source>
</evidence>
<evidence type="ECO:0000256" key="10">
    <source>
        <dbReference type="RuleBase" id="RU000594"/>
    </source>
</evidence>
<dbReference type="EMBL" id="JBHTEY010000004">
    <property type="protein sequence ID" value="MFC7616751.1"/>
    <property type="molecule type" value="Genomic_DNA"/>
</dbReference>
<keyword evidence="2 9" id="KW-1003">Cell membrane</keyword>
<evidence type="ECO:0000256" key="8">
    <source>
        <dbReference type="ARBA" id="ARBA00023136"/>
    </source>
</evidence>
<reference evidence="13" key="1">
    <citation type="journal article" date="2019" name="Int. J. Syst. Evol. Microbiol.">
        <title>The Global Catalogue of Microorganisms (GCM) 10K type strain sequencing project: providing services to taxonomists for standard genome sequencing and annotation.</title>
        <authorList>
            <consortium name="The Broad Institute Genomics Platform"/>
            <consortium name="The Broad Institute Genome Sequencing Center for Infectious Disease"/>
            <person name="Wu L."/>
            <person name="Ma J."/>
        </authorList>
    </citation>
    <scope>NUCLEOTIDE SEQUENCE [LARGE SCALE GENOMIC DNA]</scope>
    <source>
        <strain evidence="13">JCM 17695</strain>
    </source>
</reference>
<comment type="caution">
    <text evidence="12">The sequence shown here is derived from an EMBL/GenBank/DDBJ whole genome shotgun (WGS) entry which is preliminary data.</text>
</comment>
<dbReference type="EC" id="3.4.23.36" evidence="9"/>
<dbReference type="PROSITE" id="PS00855">
    <property type="entry name" value="SPASE_II"/>
    <property type="match status" value="1"/>
</dbReference>
<dbReference type="InterPro" id="IPR001872">
    <property type="entry name" value="Peptidase_A8"/>
</dbReference>
<feature type="active site" evidence="9">
    <location>
        <position position="158"/>
    </location>
</feature>
<keyword evidence="6 9" id="KW-0378">Hydrolase</keyword>
<organism evidence="12 13">
    <name type="scientific">Actinokineospora soli</name>
    <dbReference type="NCBI Taxonomy" id="1048753"/>
    <lineage>
        <taxon>Bacteria</taxon>
        <taxon>Bacillati</taxon>
        <taxon>Actinomycetota</taxon>
        <taxon>Actinomycetes</taxon>
        <taxon>Pseudonocardiales</taxon>
        <taxon>Pseudonocardiaceae</taxon>
        <taxon>Actinokineospora</taxon>
    </lineage>
</organism>
<comment type="pathway">
    <text evidence="9">Protein modification; lipoprotein biosynthesis (signal peptide cleavage).</text>
</comment>
<dbReference type="Proteomes" id="UP001596512">
    <property type="component" value="Unassembled WGS sequence"/>
</dbReference>